<dbReference type="AlphaFoldDB" id="A0A388TBS6"/>
<protein>
    <submittedName>
        <fullName evidence="3">ATPase</fullName>
    </submittedName>
</protein>
<dbReference type="InterPro" id="IPR041682">
    <property type="entry name" value="AAA_14"/>
</dbReference>
<comment type="caution">
    <text evidence="3">The sequence shown here is derived from an EMBL/GenBank/DDBJ whole genome shotgun (WGS) entry which is preliminary data.</text>
</comment>
<evidence type="ECO:0000313" key="3">
    <source>
        <dbReference type="EMBL" id="GBR74260.1"/>
    </source>
</evidence>
<dbReference type="Gene3D" id="3.40.50.300">
    <property type="entry name" value="P-loop containing nucleotide triphosphate hydrolases"/>
    <property type="match status" value="1"/>
</dbReference>
<dbReference type="InterPro" id="IPR036390">
    <property type="entry name" value="WH_DNA-bd_sf"/>
</dbReference>
<dbReference type="PANTHER" id="PTHR43566">
    <property type="entry name" value="CONSERVED PROTEIN"/>
    <property type="match status" value="1"/>
</dbReference>
<evidence type="ECO:0000256" key="1">
    <source>
        <dbReference type="ARBA" id="ARBA00023125"/>
    </source>
</evidence>
<dbReference type="Pfam" id="PF13173">
    <property type="entry name" value="AAA_14"/>
    <property type="match status" value="1"/>
</dbReference>
<dbReference type="GO" id="GO:0003677">
    <property type="term" value="F:DNA binding"/>
    <property type="evidence" value="ECO:0007669"/>
    <property type="project" value="UniProtKB-KW"/>
</dbReference>
<feature type="domain" description="AAA+ ATPase" evidence="2">
    <location>
        <begin position="19"/>
        <end position="137"/>
    </location>
</feature>
<evidence type="ECO:0000313" key="4">
    <source>
        <dbReference type="Proteomes" id="UP000269352"/>
    </source>
</evidence>
<dbReference type="InterPro" id="IPR027417">
    <property type="entry name" value="P-loop_NTPase"/>
</dbReference>
<dbReference type="Proteomes" id="UP000269352">
    <property type="component" value="Unassembled WGS sequence"/>
</dbReference>
<sequence>MKEYRRAIENIIKSSLFEKGMLTIIYGPRQVGKTTLAKRILKEYKSEKGYFNCELQSVADIFAAGNPESMRDEFGGHKVIVFDEAQTIPDIGRKLKLFIDTYPKTAIIATGSSSFELANKINEPLTGRHYEYFLSPLSTEEMLNEQTKIAVKDDLNTRLIYGNYPAVYNAKNNSVARQKLELLATSYLYRDVLRFGAVLKSEVLMNILKALAHQAGGEVSYNEIAGLVGIDRKTVLNYIGLLEQAFIIFRLTPYTNRKRDEIKKLRKVYFYDNGILNALTNNFTSVGSGRDLGGLWENYMVSERVKFQKNHLLYRQNYYWRKRSGAEVDFIEEYDGKLVPFEFKYNKSGVSKGAAIFTEEYAAQSAAAVRVINKDNFLGFVS</sequence>
<reference evidence="3 4" key="1">
    <citation type="journal article" date="2019" name="ISME J.">
        <title>Genome analyses of uncultured TG2/ZB3 bacteria in 'Margulisbacteria' specifically attached to ectosymbiotic spirochetes of protists in the termite gut.</title>
        <authorList>
            <person name="Utami Y.D."/>
            <person name="Kuwahara H."/>
            <person name="Igai K."/>
            <person name="Murakami T."/>
            <person name="Sugaya K."/>
            <person name="Morikawa T."/>
            <person name="Nagura Y."/>
            <person name="Yuki M."/>
            <person name="Deevong P."/>
            <person name="Inoue T."/>
            <person name="Kihara K."/>
            <person name="Lo N."/>
            <person name="Yamada A."/>
            <person name="Ohkuma M."/>
            <person name="Hongoh Y."/>
        </authorList>
    </citation>
    <scope>NUCLEOTIDE SEQUENCE [LARGE SCALE GENOMIC DNA]</scope>
    <source>
        <strain evidence="3">NkOx7-01</strain>
    </source>
</reference>
<dbReference type="InterPro" id="IPR003593">
    <property type="entry name" value="AAA+_ATPase"/>
</dbReference>
<keyword evidence="1" id="KW-0238">DNA-binding</keyword>
<dbReference type="SMART" id="SM00382">
    <property type="entry name" value="AAA"/>
    <property type="match status" value="1"/>
</dbReference>
<name>A0A388TBS6_TERA1</name>
<organism evidence="3 4">
    <name type="scientific">Termititenax aidoneus</name>
    <dbReference type="NCBI Taxonomy" id="2218524"/>
    <lineage>
        <taxon>Bacteria</taxon>
        <taxon>Bacillati</taxon>
        <taxon>Candidatus Margulisiibacteriota</taxon>
        <taxon>Candidatus Termititenacia</taxon>
        <taxon>Candidatus Termititenacales</taxon>
        <taxon>Candidatus Termititenacaceae</taxon>
        <taxon>Candidatus Termititenax</taxon>
    </lineage>
</organism>
<evidence type="ECO:0000259" key="2">
    <source>
        <dbReference type="SMART" id="SM00382"/>
    </source>
</evidence>
<keyword evidence="4" id="KW-1185">Reference proteome</keyword>
<gene>
    <name evidence="3" type="ORF">NO1_1468</name>
</gene>
<dbReference type="InterPro" id="IPR025420">
    <property type="entry name" value="DUF4143"/>
</dbReference>
<dbReference type="PANTHER" id="PTHR43566:SF1">
    <property type="entry name" value="AAA+ ATPASE DOMAIN-CONTAINING PROTEIN"/>
    <property type="match status" value="1"/>
</dbReference>
<dbReference type="EMBL" id="BGZN01000036">
    <property type="protein sequence ID" value="GBR74260.1"/>
    <property type="molecule type" value="Genomic_DNA"/>
</dbReference>
<accession>A0A388TBS6</accession>
<proteinExistence type="predicted"/>
<dbReference type="SUPFAM" id="SSF46785">
    <property type="entry name" value="Winged helix' DNA-binding domain"/>
    <property type="match status" value="1"/>
</dbReference>
<dbReference type="SUPFAM" id="SSF52540">
    <property type="entry name" value="P-loop containing nucleoside triphosphate hydrolases"/>
    <property type="match status" value="1"/>
</dbReference>
<dbReference type="Pfam" id="PF13635">
    <property type="entry name" value="DUF4143"/>
    <property type="match status" value="1"/>
</dbReference>